<dbReference type="AlphaFoldDB" id="W9CAZ6"/>
<sequence>MPLSECPAELLDMIFNDIYFLGELDDVERTSVIRLMVCSKRLYEAGARRLYRHVVGVHDEKLRLFARSVAENPDLRALVTYLWFGKRSDDIDRHKLPQHSIFDCEMMIDEDGTPACIKKRHTWSWLAAQKNSFWHTLAILIFLLPNLRKLTLPNARKKDPGDYRKFVRLIDGIVTLQRMNGEVPTPLHALQEVIICDSSGDWELDDDDYHAEHGCSQNRVLRIVCINIIASFSGLKSIQSIEVAFSKVFRSTGLQKDEKPLKLLKLNSCKMNDLHLIALLQSIPNIKEFQYETPRDHESCHNLRCFWEVVKTLSPIKHCLENLLIFTEEWQLEADEPTPERMGTLVDFTALHTLECVGVSMGLTLLDVNDDPLLQLADILPPSLRSLRLVARDWFVSRKSLLRPDEVEERRNFLLQINNLLNEKWVRVPKLEVICIDLGQPVPCYCHGGEYCDNTCPAMQSQPEFLEFAEACLLRGIRCVFYESRCRVARV</sequence>
<reference evidence="1 2" key="1">
    <citation type="journal article" date="2014" name="Genome Announc.">
        <title>Draft genome sequence of Sclerotinia borealis, a psychrophilic plant pathogenic fungus.</title>
        <authorList>
            <person name="Mardanov A.V."/>
            <person name="Beletsky A.V."/>
            <person name="Kadnikov V.V."/>
            <person name="Ignatov A.N."/>
            <person name="Ravin N.V."/>
        </authorList>
    </citation>
    <scope>NUCLEOTIDE SEQUENCE [LARGE SCALE GENOMIC DNA]</scope>
    <source>
        <strain evidence="2">F-4157</strain>
    </source>
</reference>
<protein>
    <submittedName>
        <fullName evidence="1">Uncharacterized protein</fullName>
    </submittedName>
</protein>
<accession>W9CAZ6</accession>
<keyword evidence="2" id="KW-1185">Reference proteome</keyword>
<dbReference type="HOGENOM" id="CLU_555704_0_0_1"/>
<name>W9CAZ6_SCLBF</name>
<evidence type="ECO:0000313" key="2">
    <source>
        <dbReference type="Proteomes" id="UP000019487"/>
    </source>
</evidence>
<gene>
    <name evidence="1" type="ORF">SBOR_7581</name>
</gene>
<organism evidence="1 2">
    <name type="scientific">Sclerotinia borealis (strain F-4128)</name>
    <dbReference type="NCBI Taxonomy" id="1432307"/>
    <lineage>
        <taxon>Eukaryota</taxon>
        <taxon>Fungi</taxon>
        <taxon>Dikarya</taxon>
        <taxon>Ascomycota</taxon>
        <taxon>Pezizomycotina</taxon>
        <taxon>Leotiomycetes</taxon>
        <taxon>Helotiales</taxon>
        <taxon>Sclerotiniaceae</taxon>
        <taxon>Sclerotinia</taxon>
    </lineage>
</organism>
<dbReference type="Proteomes" id="UP000019487">
    <property type="component" value="Unassembled WGS sequence"/>
</dbReference>
<dbReference type="OrthoDB" id="3514656at2759"/>
<comment type="caution">
    <text evidence="1">The sequence shown here is derived from an EMBL/GenBank/DDBJ whole genome shotgun (WGS) entry which is preliminary data.</text>
</comment>
<dbReference type="EMBL" id="AYSA01000430">
    <property type="protein sequence ID" value="ESZ92034.1"/>
    <property type="molecule type" value="Genomic_DNA"/>
</dbReference>
<evidence type="ECO:0000313" key="1">
    <source>
        <dbReference type="EMBL" id="ESZ92034.1"/>
    </source>
</evidence>
<proteinExistence type="predicted"/>